<feature type="transmembrane region" description="Helical" evidence="1">
    <location>
        <begin position="21"/>
        <end position="50"/>
    </location>
</feature>
<accession>A0A9J6E3D3</accession>
<dbReference type="VEuPathDB" id="VectorBase:LOC119167277"/>
<dbReference type="EMBL" id="JABSTU010000006">
    <property type="protein sequence ID" value="KAH8028657.1"/>
    <property type="molecule type" value="Genomic_DNA"/>
</dbReference>
<dbReference type="SUPFAM" id="SSF103473">
    <property type="entry name" value="MFS general substrate transporter"/>
    <property type="match status" value="1"/>
</dbReference>
<evidence type="ECO:0008006" key="4">
    <source>
        <dbReference type="Google" id="ProtNLM"/>
    </source>
</evidence>
<reference evidence="2" key="1">
    <citation type="journal article" date="2020" name="Cell">
        <title>Large-Scale Comparative Analyses of Tick Genomes Elucidate Their Genetic Diversity and Vector Capacities.</title>
        <authorList>
            <consortium name="Tick Genome and Microbiome Consortium (TIGMIC)"/>
            <person name="Jia N."/>
            <person name="Wang J."/>
            <person name="Shi W."/>
            <person name="Du L."/>
            <person name="Sun Y."/>
            <person name="Zhan W."/>
            <person name="Jiang J.F."/>
            <person name="Wang Q."/>
            <person name="Zhang B."/>
            <person name="Ji P."/>
            <person name="Bell-Sakyi L."/>
            <person name="Cui X.M."/>
            <person name="Yuan T.T."/>
            <person name="Jiang B.G."/>
            <person name="Yang W.F."/>
            <person name="Lam T.T."/>
            <person name="Chang Q.C."/>
            <person name="Ding S.J."/>
            <person name="Wang X.J."/>
            <person name="Zhu J.G."/>
            <person name="Ruan X.D."/>
            <person name="Zhao L."/>
            <person name="Wei J.T."/>
            <person name="Ye R.Z."/>
            <person name="Que T.C."/>
            <person name="Du C.H."/>
            <person name="Zhou Y.H."/>
            <person name="Cheng J.X."/>
            <person name="Dai P.F."/>
            <person name="Guo W.B."/>
            <person name="Han X.H."/>
            <person name="Huang E.J."/>
            <person name="Li L.F."/>
            <person name="Wei W."/>
            <person name="Gao Y.C."/>
            <person name="Liu J.Z."/>
            <person name="Shao H.Z."/>
            <person name="Wang X."/>
            <person name="Wang C.C."/>
            <person name="Yang T.C."/>
            <person name="Huo Q.B."/>
            <person name="Li W."/>
            <person name="Chen H.Y."/>
            <person name="Chen S.E."/>
            <person name="Zhou L.G."/>
            <person name="Ni X.B."/>
            <person name="Tian J.H."/>
            <person name="Sheng Y."/>
            <person name="Liu T."/>
            <person name="Pan Y.S."/>
            <person name="Xia L.Y."/>
            <person name="Li J."/>
            <person name="Zhao F."/>
            <person name="Cao W.C."/>
        </authorList>
    </citation>
    <scope>NUCLEOTIDE SEQUENCE</scope>
    <source>
        <strain evidence="2">Rmic-2018</strain>
    </source>
</reference>
<keyword evidence="1" id="KW-0812">Transmembrane</keyword>
<evidence type="ECO:0000256" key="1">
    <source>
        <dbReference type="SAM" id="Phobius"/>
    </source>
</evidence>
<dbReference type="Proteomes" id="UP000821866">
    <property type="component" value="Chromosome 4"/>
</dbReference>
<feature type="transmembrane region" description="Helical" evidence="1">
    <location>
        <begin position="101"/>
        <end position="119"/>
    </location>
</feature>
<dbReference type="AlphaFoldDB" id="A0A9J6E3D3"/>
<proteinExistence type="predicted"/>
<evidence type="ECO:0000313" key="2">
    <source>
        <dbReference type="EMBL" id="KAH8028657.1"/>
    </source>
</evidence>
<protein>
    <recommendedName>
        <fullName evidence="4">Monocarboxylate transporter</fullName>
    </recommendedName>
</protein>
<keyword evidence="3" id="KW-1185">Reference proteome</keyword>
<comment type="caution">
    <text evidence="2">The sequence shown here is derived from an EMBL/GenBank/DDBJ whole genome shotgun (WGS) entry which is preliminary data.</text>
</comment>
<feature type="transmembrane region" description="Helical" evidence="1">
    <location>
        <begin position="131"/>
        <end position="149"/>
    </location>
</feature>
<evidence type="ECO:0000313" key="3">
    <source>
        <dbReference type="Proteomes" id="UP000821866"/>
    </source>
</evidence>
<reference evidence="2" key="2">
    <citation type="submission" date="2021-09" db="EMBL/GenBank/DDBJ databases">
        <authorList>
            <person name="Jia N."/>
            <person name="Wang J."/>
            <person name="Shi W."/>
            <person name="Du L."/>
            <person name="Sun Y."/>
            <person name="Zhan W."/>
            <person name="Jiang J."/>
            <person name="Wang Q."/>
            <person name="Zhang B."/>
            <person name="Ji P."/>
            <person name="Sakyi L.B."/>
            <person name="Cui X."/>
            <person name="Yuan T."/>
            <person name="Jiang B."/>
            <person name="Yang W."/>
            <person name="Lam T.T.-Y."/>
            <person name="Chang Q."/>
            <person name="Ding S."/>
            <person name="Wang X."/>
            <person name="Zhu J."/>
            <person name="Ruan X."/>
            <person name="Zhao L."/>
            <person name="Wei J."/>
            <person name="Que T."/>
            <person name="Du C."/>
            <person name="Cheng J."/>
            <person name="Dai P."/>
            <person name="Han X."/>
            <person name="Huang E."/>
            <person name="Gao Y."/>
            <person name="Liu J."/>
            <person name="Shao H."/>
            <person name="Ye R."/>
            <person name="Li L."/>
            <person name="Wei W."/>
            <person name="Wang X."/>
            <person name="Wang C."/>
            <person name="Huo Q."/>
            <person name="Li W."/>
            <person name="Guo W."/>
            <person name="Chen H."/>
            <person name="Chen S."/>
            <person name="Zhou L."/>
            <person name="Zhou L."/>
            <person name="Ni X."/>
            <person name="Tian J."/>
            <person name="Zhou Y."/>
            <person name="Sheng Y."/>
            <person name="Liu T."/>
            <person name="Pan Y."/>
            <person name="Xia L."/>
            <person name="Li J."/>
            <person name="Zhao F."/>
            <person name="Cao W."/>
        </authorList>
    </citation>
    <scope>NUCLEOTIDE SEQUENCE</scope>
    <source>
        <strain evidence="2">Rmic-2018</strain>
        <tissue evidence="2">Larvae</tissue>
    </source>
</reference>
<dbReference type="InterPro" id="IPR036259">
    <property type="entry name" value="MFS_trans_sf"/>
</dbReference>
<keyword evidence="1" id="KW-1133">Transmembrane helix</keyword>
<sequence>MIQPTRTLRNDPRFGLDSTRRWVITAFLSFVMAMMMVGQQAAGVLFYGIVHTFDVSRQQGPWSIVLNTTMTALSGTAVGGVFVEATVLVSQCFDRRHATATSLIFTLSGANMILVPYLAELCRVTYSLKGTFLLLGAATLNAFPPVFTLHSPEWK</sequence>
<organism evidence="2 3">
    <name type="scientific">Rhipicephalus microplus</name>
    <name type="common">Cattle tick</name>
    <name type="synonym">Boophilus microplus</name>
    <dbReference type="NCBI Taxonomy" id="6941"/>
    <lineage>
        <taxon>Eukaryota</taxon>
        <taxon>Metazoa</taxon>
        <taxon>Ecdysozoa</taxon>
        <taxon>Arthropoda</taxon>
        <taxon>Chelicerata</taxon>
        <taxon>Arachnida</taxon>
        <taxon>Acari</taxon>
        <taxon>Parasitiformes</taxon>
        <taxon>Ixodida</taxon>
        <taxon>Ixodoidea</taxon>
        <taxon>Ixodidae</taxon>
        <taxon>Rhipicephalinae</taxon>
        <taxon>Rhipicephalus</taxon>
        <taxon>Boophilus</taxon>
    </lineage>
</organism>
<keyword evidence="1" id="KW-0472">Membrane</keyword>
<name>A0A9J6E3D3_RHIMP</name>
<gene>
    <name evidence="2" type="ORF">HPB51_017875</name>
</gene>